<dbReference type="InParanoid" id="A0A078AJZ9"/>
<evidence type="ECO:0000256" key="3">
    <source>
        <dbReference type="SAM" id="SignalP"/>
    </source>
</evidence>
<evidence type="ECO:0000256" key="1">
    <source>
        <dbReference type="SAM" id="MobiDB-lite"/>
    </source>
</evidence>
<evidence type="ECO:0008006" key="6">
    <source>
        <dbReference type="Google" id="ProtNLM"/>
    </source>
</evidence>
<protein>
    <recommendedName>
        <fullName evidence="6">Transmembrane protein</fullName>
    </recommendedName>
</protein>
<proteinExistence type="predicted"/>
<keyword evidence="5" id="KW-1185">Reference proteome</keyword>
<feature type="signal peptide" evidence="3">
    <location>
        <begin position="1"/>
        <end position="24"/>
    </location>
</feature>
<feature type="compositionally biased region" description="Basic residues" evidence="1">
    <location>
        <begin position="293"/>
        <end position="306"/>
    </location>
</feature>
<name>A0A078AJZ9_STYLE</name>
<dbReference type="Proteomes" id="UP000039865">
    <property type="component" value="Unassembled WGS sequence"/>
</dbReference>
<keyword evidence="2" id="KW-0812">Transmembrane</keyword>
<keyword evidence="2" id="KW-0472">Membrane</keyword>
<dbReference type="EMBL" id="CCKQ01010273">
    <property type="protein sequence ID" value="CDW81782.1"/>
    <property type="molecule type" value="Genomic_DNA"/>
</dbReference>
<keyword evidence="2" id="KW-1133">Transmembrane helix</keyword>
<dbReference type="AlphaFoldDB" id="A0A078AJZ9"/>
<feature type="chain" id="PRO_5001729497" description="Transmembrane protein" evidence="3">
    <location>
        <begin position="25"/>
        <end position="409"/>
    </location>
</feature>
<evidence type="ECO:0000313" key="5">
    <source>
        <dbReference type="Proteomes" id="UP000039865"/>
    </source>
</evidence>
<sequence length="409" mass="46680">MRIIAKNLVLLLVSILFTARLVNSQLTDPDQTTKCRQECYNQYQNAFFCVHTRNEGYCCPQGNTSPECTEDRSKDVYCSSSIVEGKAFMEYTYCPRRTSVCQTSGSVLRPLLNKNQTVSVHQTMSLVNDDVCYWQFLIDPVAFQDSHPAVSLADVYINVIITGAANVVTYIAQGIRTNATNQTVNLLIQTAYKFALNQSTSVYLIAYPSSSSVEKPSLNFTYNITADYYPPGGMTIQLQAEIAPDVTRTALWYFLIITAVLGLAIILLVMFYICCKDFDPETDFEKRRKKLAKERKKKEKLAKKQKAKDEKSNKNSNKKQVDNQKKDDNKKKPAKKQDSYYDEDYGSYDEEVAKPTKKANAKQQPQAKQEQPKKKIKKSLETEMNVKDEKKQRKEQYKAPFLPDDDSDE</sequence>
<feature type="transmembrane region" description="Helical" evidence="2">
    <location>
        <begin position="251"/>
        <end position="274"/>
    </location>
</feature>
<keyword evidence="3" id="KW-0732">Signal</keyword>
<feature type="compositionally biased region" description="Basic and acidic residues" evidence="1">
    <location>
        <begin position="307"/>
        <end position="339"/>
    </location>
</feature>
<feature type="compositionally biased region" description="Acidic residues" evidence="1">
    <location>
        <begin position="340"/>
        <end position="350"/>
    </location>
</feature>
<gene>
    <name evidence="4" type="primary">Contig1927.g2086</name>
    <name evidence="4" type="ORF">STYLEM_10806</name>
</gene>
<evidence type="ECO:0000256" key="2">
    <source>
        <dbReference type="SAM" id="Phobius"/>
    </source>
</evidence>
<reference evidence="4 5" key="1">
    <citation type="submission" date="2014-06" db="EMBL/GenBank/DDBJ databases">
        <authorList>
            <person name="Swart Estienne"/>
        </authorList>
    </citation>
    <scope>NUCLEOTIDE SEQUENCE [LARGE SCALE GENOMIC DNA]</scope>
    <source>
        <strain evidence="4 5">130c</strain>
    </source>
</reference>
<organism evidence="4 5">
    <name type="scientific">Stylonychia lemnae</name>
    <name type="common">Ciliate</name>
    <dbReference type="NCBI Taxonomy" id="5949"/>
    <lineage>
        <taxon>Eukaryota</taxon>
        <taxon>Sar</taxon>
        <taxon>Alveolata</taxon>
        <taxon>Ciliophora</taxon>
        <taxon>Intramacronucleata</taxon>
        <taxon>Spirotrichea</taxon>
        <taxon>Stichotrichia</taxon>
        <taxon>Sporadotrichida</taxon>
        <taxon>Oxytrichidae</taxon>
        <taxon>Stylonychinae</taxon>
        <taxon>Stylonychia</taxon>
    </lineage>
</organism>
<evidence type="ECO:0000313" key="4">
    <source>
        <dbReference type="EMBL" id="CDW81782.1"/>
    </source>
</evidence>
<feature type="compositionally biased region" description="Basic and acidic residues" evidence="1">
    <location>
        <begin position="370"/>
        <end position="397"/>
    </location>
</feature>
<accession>A0A078AJZ9</accession>
<feature type="region of interest" description="Disordered" evidence="1">
    <location>
        <begin position="293"/>
        <end position="409"/>
    </location>
</feature>